<evidence type="ECO:0000259" key="3">
    <source>
        <dbReference type="PROSITE" id="PS51123"/>
    </source>
</evidence>
<name>A0ABY4QMA5_9MYCO</name>
<evidence type="ECO:0000313" key="4">
    <source>
        <dbReference type="EMBL" id="UQX11377.1"/>
    </source>
</evidence>
<reference evidence="4" key="1">
    <citation type="submission" date="2022-05" db="EMBL/GenBank/DDBJ databases">
        <title>A methanotrophic Mycobacterium dominates a cave microbial ecosystem.</title>
        <authorList>
            <person name="Van Spanning R.J.M."/>
            <person name="Guan Q."/>
            <person name="Melkonian C."/>
            <person name="Gallant J."/>
            <person name="Polerecky L."/>
            <person name="Flot J.-F."/>
            <person name="Brandt B.W."/>
            <person name="Braster M."/>
            <person name="Iturbe Espinoza P."/>
            <person name="Aerts J."/>
            <person name="Meima-Franke M."/>
            <person name="Piersma S.R."/>
            <person name="Bunduc C."/>
            <person name="Ummels R."/>
            <person name="Pain A."/>
            <person name="Fleming E.J."/>
            <person name="van der Wel N."/>
            <person name="Gherman V.D."/>
            <person name="Sarbu S.M."/>
            <person name="Bodelier P.L.E."/>
            <person name="Bitter W."/>
        </authorList>
    </citation>
    <scope>NUCLEOTIDE SEQUENCE</scope>
    <source>
        <strain evidence="4">Sulfur Cave</strain>
    </source>
</reference>
<dbReference type="PANTHER" id="PTHR30329:SF21">
    <property type="entry name" value="LIPOPROTEIN YIAD-RELATED"/>
    <property type="match status" value="1"/>
</dbReference>
<feature type="transmembrane region" description="Helical" evidence="2">
    <location>
        <begin position="25"/>
        <end position="45"/>
    </location>
</feature>
<dbReference type="InterPro" id="IPR054121">
    <property type="entry name" value="ArfA_BON-like"/>
</dbReference>
<dbReference type="Pfam" id="PF21923">
    <property type="entry name" value="BON_like"/>
    <property type="match status" value="1"/>
</dbReference>
<evidence type="ECO:0000256" key="2">
    <source>
        <dbReference type="SAM" id="Phobius"/>
    </source>
</evidence>
<accession>A0ABY4QMA5</accession>
<dbReference type="EMBL" id="CP097320">
    <property type="protein sequence ID" value="UQX11377.1"/>
    <property type="molecule type" value="Genomic_DNA"/>
</dbReference>
<keyword evidence="1 2" id="KW-0472">Membrane</keyword>
<dbReference type="InterPro" id="IPR006665">
    <property type="entry name" value="OmpA-like"/>
</dbReference>
<dbReference type="Pfam" id="PF00691">
    <property type="entry name" value="OmpA"/>
    <property type="match status" value="1"/>
</dbReference>
<dbReference type="Proteomes" id="UP001056610">
    <property type="component" value="Chromosome"/>
</dbReference>
<dbReference type="InterPro" id="IPR050330">
    <property type="entry name" value="Bact_OuterMem_StrucFunc"/>
</dbReference>
<sequence>MAGSDEAPEATEWRRTSKFYRRVPGLAWLAGLIVIPLLLAVIGYGEMDRTREGANGPTGALPTLIAPKPPGSAPSTPTIPAIALAPVSITRSGNDIKLSGDMPSNGAKESLLAALNGGFGPNTNVIDNIRINPDITSLDFSNAAAVFKAAASVPDFGLAVKGDTITLIGTTSSGGQQDAIEQAADADWPNLNIVDTMGIGGPVTASAPPGPVPALGPGNICAHLRSDVKALGPITFATDGAALSSAVEQTLDQIAGKLKACRGANVIINGYTDNTDNTGNDAINIPLSANRANAVADYLIARGVTRDHLTANGRGAADPVADNNSLEGQAKNRRVEIIVG</sequence>
<dbReference type="PROSITE" id="PS51123">
    <property type="entry name" value="OMPA_2"/>
    <property type="match status" value="1"/>
</dbReference>
<feature type="domain" description="OmpA-like" evidence="3">
    <location>
        <begin position="223"/>
        <end position="340"/>
    </location>
</feature>
<dbReference type="PANTHER" id="PTHR30329">
    <property type="entry name" value="STATOR ELEMENT OF FLAGELLAR MOTOR COMPLEX"/>
    <property type="match status" value="1"/>
</dbReference>
<evidence type="ECO:0000256" key="1">
    <source>
        <dbReference type="PROSITE-ProRule" id="PRU00473"/>
    </source>
</evidence>
<proteinExistence type="predicted"/>
<organism evidence="4 5">
    <name type="scientific">Candidatus Mycobacterium methanotrophicum</name>
    <dbReference type="NCBI Taxonomy" id="2943498"/>
    <lineage>
        <taxon>Bacteria</taxon>
        <taxon>Bacillati</taxon>
        <taxon>Actinomycetota</taxon>
        <taxon>Actinomycetes</taxon>
        <taxon>Mycobacteriales</taxon>
        <taxon>Mycobacteriaceae</taxon>
        <taxon>Mycobacterium</taxon>
    </lineage>
</organism>
<evidence type="ECO:0000313" key="5">
    <source>
        <dbReference type="Proteomes" id="UP001056610"/>
    </source>
</evidence>
<dbReference type="RefSeq" id="WP_219067626.1">
    <property type="nucleotide sequence ID" value="NZ_CAJUXY010000022.1"/>
</dbReference>
<protein>
    <submittedName>
        <fullName evidence="4">OmpA family protein</fullName>
    </submittedName>
</protein>
<keyword evidence="2" id="KW-1133">Transmembrane helix</keyword>
<dbReference type="CDD" id="cd07185">
    <property type="entry name" value="OmpA_C-like"/>
    <property type="match status" value="1"/>
</dbReference>
<keyword evidence="5" id="KW-1185">Reference proteome</keyword>
<keyword evidence="2" id="KW-0812">Transmembrane</keyword>
<gene>
    <name evidence="4" type="ORF">M5I08_02280</name>
</gene>